<proteinExistence type="predicted"/>
<evidence type="ECO:0000313" key="1">
    <source>
        <dbReference type="EMBL" id="OWK46771.1"/>
    </source>
</evidence>
<reference evidence="2" key="1">
    <citation type="submission" date="2017-06" db="EMBL/GenBank/DDBJ databases">
        <title>Genome analysis of Fimbriiglobus ruber SP5, the first member of the order Planctomycetales with confirmed chitinolytic capability.</title>
        <authorList>
            <person name="Ravin N.V."/>
            <person name="Rakitin A.L."/>
            <person name="Ivanova A.A."/>
            <person name="Beletsky A.V."/>
            <person name="Kulichevskaya I.S."/>
            <person name="Mardanov A.V."/>
            <person name="Dedysh S.N."/>
        </authorList>
    </citation>
    <scope>NUCLEOTIDE SEQUENCE [LARGE SCALE GENOMIC DNA]</scope>
    <source>
        <strain evidence="2">SP5</strain>
    </source>
</reference>
<dbReference type="Proteomes" id="UP000214646">
    <property type="component" value="Unassembled WGS sequence"/>
</dbReference>
<accession>A0A225DZJ6</accession>
<dbReference type="EMBL" id="NIDE01000001">
    <property type="protein sequence ID" value="OWK46771.1"/>
    <property type="molecule type" value="Genomic_DNA"/>
</dbReference>
<evidence type="ECO:0000313" key="2">
    <source>
        <dbReference type="Proteomes" id="UP000214646"/>
    </source>
</evidence>
<comment type="caution">
    <text evidence="1">The sequence shown here is derived from an EMBL/GenBank/DDBJ whole genome shotgun (WGS) entry which is preliminary data.</text>
</comment>
<sequence length="38" mass="4384">MYYWHGIVENYYSSGLKFTRMASGVYRGDLPTMFGGPM</sequence>
<name>A0A225DZJ6_9BACT</name>
<gene>
    <name evidence="1" type="ORF">FRUB_00470</name>
</gene>
<keyword evidence="2" id="KW-1185">Reference proteome</keyword>
<dbReference type="AlphaFoldDB" id="A0A225DZJ6"/>
<organism evidence="1 2">
    <name type="scientific">Fimbriiglobus ruber</name>
    <dbReference type="NCBI Taxonomy" id="1908690"/>
    <lineage>
        <taxon>Bacteria</taxon>
        <taxon>Pseudomonadati</taxon>
        <taxon>Planctomycetota</taxon>
        <taxon>Planctomycetia</taxon>
        <taxon>Gemmatales</taxon>
        <taxon>Gemmataceae</taxon>
        <taxon>Fimbriiglobus</taxon>
    </lineage>
</organism>
<protein>
    <submittedName>
        <fullName evidence="1">Uncharacterized protein</fullName>
    </submittedName>
</protein>